<keyword evidence="1" id="KW-1133">Transmembrane helix</keyword>
<proteinExistence type="predicted"/>
<dbReference type="InterPro" id="IPR022134">
    <property type="entry name" value="DUF3667"/>
</dbReference>
<dbReference type="RefSeq" id="WP_092169914.1">
    <property type="nucleotide sequence ID" value="NZ_FNZH01000001.1"/>
</dbReference>
<dbReference type="Pfam" id="PF12412">
    <property type="entry name" value="DUF3667"/>
    <property type="match status" value="1"/>
</dbReference>
<keyword evidence="1" id="KW-0812">Transmembrane</keyword>
<feature type="transmembrane region" description="Helical" evidence="1">
    <location>
        <begin position="316"/>
        <end position="338"/>
    </location>
</feature>
<accession>A0A1H6UYF1</accession>
<evidence type="ECO:0000313" key="3">
    <source>
        <dbReference type="Proteomes" id="UP000199403"/>
    </source>
</evidence>
<reference evidence="3" key="1">
    <citation type="submission" date="2016-10" db="EMBL/GenBank/DDBJ databases">
        <authorList>
            <person name="Varghese N."/>
            <person name="Submissions S."/>
        </authorList>
    </citation>
    <scope>NUCLEOTIDE SEQUENCE [LARGE SCALE GENOMIC DNA]</scope>
    <source>
        <strain evidence="3">IBRC-M 10761</strain>
    </source>
</reference>
<feature type="transmembrane region" description="Helical" evidence="1">
    <location>
        <begin position="223"/>
        <end position="242"/>
    </location>
</feature>
<dbReference type="AlphaFoldDB" id="A0A1H6UYF1"/>
<evidence type="ECO:0000313" key="2">
    <source>
        <dbReference type="EMBL" id="SEI93065.1"/>
    </source>
</evidence>
<dbReference type="EMBL" id="FNZH01000001">
    <property type="protein sequence ID" value="SEI93065.1"/>
    <property type="molecule type" value="Genomic_DNA"/>
</dbReference>
<protein>
    <recommendedName>
        <fullName evidence="4">DUF3667 domain-containing protein</fullName>
    </recommendedName>
</protein>
<dbReference type="OrthoDB" id="7446256at2"/>
<evidence type="ECO:0000256" key="1">
    <source>
        <dbReference type="SAM" id="Phobius"/>
    </source>
</evidence>
<keyword evidence="1" id="KW-0472">Membrane</keyword>
<dbReference type="Proteomes" id="UP000199403">
    <property type="component" value="Unassembled WGS sequence"/>
</dbReference>
<sequence length="341" mass="39507">MKNQRKIDRCLNCGRSLPDFENYCPDCGQENKDQKVPVGVFLEELITSLFSFDGKFIRTLGVFLFKPGTLTRSFNSGQRKKYTHPIRLYLIFSLFYFFIIGFIIPKDMVDRILTSREISASEEIQQEIEDKISESEREELTKLQQAVIKEIPNTNPDHSDSVANTLSWKELRFLSIDPEVSVETFSDTLEKSAYAFDLGFSAEKRRAFIANSNLFVSQSVKNLPLMMLVLLPIFALFVHVLYSKRQHFYIENLILGFHLHAFAYALYGLVILINHTFSIQNNWLAEIAFVLVTTYAYVAILRLFKQHWFRTLIKFWVLGIGYFLVLLAGMGLELYLSLLLL</sequence>
<organism evidence="2 3">
    <name type="scientific">Cyclobacterium xiamenense</name>
    <dbReference type="NCBI Taxonomy" id="1297121"/>
    <lineage>
        <taxon>Bacteria</taxon>
        <taxon>Pseudomonadati</taxon>
        <taxon>Bacteroidota</taxon>
        <taxon>Cytophagia</taxon>
        <taxon>Cytophagales</taxon>
        <taxon>Cyclobacteriaceae</taxon>
        <taxon>Cyclobacterium</taxon>
    </lineage>
</organism>
<dbReference type="STRING" id="1416801.SAMN05192553_101900"/>
<feature type="transmembrane region" description="Helical" evidence="1">
    <location>
        <begin position="86"/>
        <end position="104"/>
    </location>
</feature>
<name>A0A1H6UYF1_9BACT</name>
<evidence type="ECO:0008006" key="4">
    <source>
        <dbReference type="Google" id="ProtNLM"/>
    </source>
</evidence>
<feature type="transmembrane region" description="Helical" evidence="1">
    <location>
        <begin position="254"/>
        <end position="277"/>
    </location>
</feature>
<gene>
    <name evidence="2" type="ORF">SAMN05192553_101900</name>
</gene>
<keyword evidence="3" id="KW-1185">Reference proteome</keyword>
<feature type="transmembrane region" description="Helical" evidence="1">
    <location>
        <begin position="283"/>
        <end position="304"/>
    </location>
</feature>